<evidence type="ECO:0000256" key="1">
    <source>
        <dbReference type="SAM" id="Phobius"/>
    </source>
</evidence>
<sequence length="63" mass="7061">MQYSSASTISMIFPIKLWAFLKLIKALCFLFGFIVVASTFVFFSSAMITVFILGFPGITFAMF</sequence>
<dbReference type="Proteomes" id="UP000176326">
    <property type="component" value="Unassembled WGS sequence"/>
</dbReference>
<evidence type="ECO:0000313" key="3">
    <source>
        <dbReference type="Proteomes" id="UP000176326"/>
    </source>
</evidence>
<reference evidence="2 3" key="1">
    <citation type="journal article" date="2016" name="Nat. Commun.">
        <title>Thousands of microbial genomes shed light on interconnected biogeochemical processes in an aquifer system.</title>
        <authorList>
            <person name="Anantharaman K."/>
            <person name="Brown C.T."/>
            <person name="Hug L.A."/>
            <person name="Sharon I."/>
            <person name="Castelle C.J."/>
            <person name="Probst A.J."/>
            <person name="Thomas B.C."/>
            <person name="Singh A."/>
            <person name="Wilkins M.J."/>
            <person name="Karaoz U."/>
            <person name="Brodie E.L."/>
            <person name="Williams K.H."/>
            <person name="Hubbard S.S."/>
            <person name="Banfield J.F."/>
        </authorList>
    </citation>
    <scope>NUCLEOTIDE SEQUENCE [LARGE SCALE GENOMIC DNA]</scope>
</reference>
<proteinExistence type="predicted"/>
<organism evidence="2 3">
    <name type="scientific">Candidatus Nealsonbacteria bacterium RIFOXYC1_FULL_40_7</name>
    <dbReference type="NCBI Taxonomy" id="1801678"/>
    <lineage>
        <taxon>Bacteria</taxon>
        <taxon>Candidatus Nealsoniibacteriota</taxon>
    </lineage>
</organism>
<evidence type="ECO:0000313" key="2">
    <source>
        <dbReference type="EMBL" id="OGZ28858.1"/>
    </source>
</evidence>
<feature type="transmembrane region" description="Helical" evidence="1">
    <location>
        <begin position="40"/>
        <end position="62"/>
    </location>
</feature>
<keyword evidence="1" id="KW-0812">Transmembrane</keyword>
<feature type="transmembrane region" description="Helical" evidence="1">
    <location>
        <begin position="12"/>
        <end position="34"/>
    </location>
</feature>
<keyword evidence="1" id="KW-0472">Membrane</keyword>
<dbReference type="EMBL" id="MHMN01000010">
    <property type="protein sequence ID" value="OGZ28858.1"/>
    <property type="molecule type" value="Genomic_DNA"/>
</dbReference>
<comment type="caution">
    <text evidence="2">The sequence shown here is derived from an EMBL/GenBank/DDBJ whole genome shotgun (WGS) entry which is preliminary data.</text>
</comment>
<keyword evidence="1" id="KW-1133">Transmembrane helix</keyword>
<dbReference type="AlphaFoldDB" id="A0A1G2EUA2"/>
<accession>A0A1G2EUA2</accession>
<gene>
    <name evidence="2" type="ORF">A2427_03755</name>
</gene>
<protein>
    <submittedName>
        <fullName evidence="2">Uncharacterized protein</fullName>
    </submittedName>
</protein>
<name>A0A1G2EUA2_9BACT</name>